<keyword evidence="3" id="KW-1185">Reference proteome</keyword>
<gene>
    <name evidence="2" type="ORF">CONCODRAFT_11269</name>
</gene>
<name>A0A137NVH3_CONC2</name>
<proteinExistence type="predicted"/>
<evidence type="ECO:0000256" key="1">
    <source>
        <dbReference type="SAM" id="MobiDB-lite"/>
    </source>
</evidence>
<evidence type="ECO:0000313" key="3">
    <source>
        <dbReference type="Proteomes" id="UP000070444"/>
    </source>
</evidence>
<accession>A0A137NVH3</accession>
<evidence type="ECO:0000313" key="2">
    <source>
        <dbReference type="EMBL" id="KXN66803.1"/>
    </source>
</evidence>
<dbReference type="AlphaFoldDB" id="A0A137NVH3"/>
<sequence>MDDFDSMDDFVEVNDVPEPMFTKSGRPLRQATLKKAPSSLYYELLESPKKRKKTNKKLGRPKKVEKKEVAKKPSKKEKKITD</sequence>
<dbReference type="Proteomes" id="UP000070444">
    <property type="component" value="Unassembled WGS sequence"/>
</dbReference>
<reference evidence="2 3" key="1">
    <citation type="journal article" date="2015" name="Genome Biol. Evol.">
        <title>Phylogenomic analyses indicate that early fungi evolved digesting cell walls of algal ancestors of land plants.</title>
        <authorList>
            <person name="Chang Y."/>
            <person name="Wang S."/>
            <person name="Sekimoto S."/>
            <person name="Aerts A.L."/>
            <person name="Choi C."/>
            <person name="Clum A."/>
            <person name="LaButti K.M."/>
            <person name="Lindquist E.A."/>
            <person name="Yee Ngan C."/>
            <person name="Ohm R.A."/>
            <person name="Salamov A.A."/>
            <person name="Grigoriev I.V."/>
            <person name="Spatafora J.W."/>
            <person name="Berbee M.L."/>
        </authorList>
    </citation>
    <scope>NUCLEOTIDE SEQUENCE [LARGE SCALE GENOMIC DNA]</scope>
    <source>
        <strain evidence="2 3">NRRL 28638</strain>
    </source>
</reference>
<protein>
    <submittedName>
        <fullName evidence="2">Uncharacterized protein</fullName>
    </submittedName>
</protein>
<feature type="region of interest" description="Disordered" evidence="1">
    <location>
        <begin position="44"/>
        <end position="82"/>
    </location>
</feature>
<feature type="compositionally biased region" description="Basic residues" evidence="1">
    <location>
        <begin position="72"/>
        <end position="82"/>
    </location>
</feature>
<dbReference type="EMBL" id="KQ964688">
    <property type="protein sequence ID" value="KXN66803.1"/>
    <property type="molecule type" value="Genomic_DNA"/>
</dbReference>
<organism evidence="2 3">
    <name type="scientific">Conidiobolus coronatus (strain ATCC 28846 / CBS 209.66 / NRRL 28638)</name>
    <name type="common">Delacroixia coronata</name>
    <dbReference type="NCBI Taxonomy" id="796925"/>
    <lineage>
        <taxon>Eukaryota</taxon>
        <taxon>Fungi</taxon>
        <taxon>Fungi incertae sedis</taxon>
        <taxon>Zoopagomycota</taxon>
        <taxon>Entomophthoromycotina</taxon>
        <taxon>Entomophthoromycetes</taxon>
        <taxon>Entomophthorales</taxon>
        <taxon>Ancylistaceae</taxon>
        <taxon>Conidiobolus</taxon>
    </lineage>
</organism>
<feature type="compositionally biased region" description="Basic residues" evidence="1">
    <location>
        <begin position="49"/>
        <end position="64"/>
    </location>
</feature>
<feature type="non-terminal residue" evidence="2">
    <location>
        <position position="82"/>
    </location>
</feature>